<dbReference type="EMBL" id="QIBX01000012">
    <property type="protein sequence ID" value="RNL39415.1"/>
    <property type="molecule type" value="Genomic_DNA"/>
</dbReference>
<comment type="cofactor">
    <cofactor evidence="1">
        <name>Mn(2+)</name>
        <dbReference type="ChEBI" id="CHEBI:29035"/>
    </cofactor>
</comment>
<name>A0A3N0AX25_9ACTN</name>
<dbReference type="PANTHER" id="PTHR12318:SF0">
    <property type="entry name" value="ACYL-COENZYME A DIPHOSPHATASE NUDT19"/>
    <property type="match status" value="1"/>
</dbReference>
<dbReference type="OrthoDB" id="7183442at2"/>
<evidence type="ECO:0000313" key="8">
    <source>
        <dbReference type="EMBL" id="HJF65427.1"/>
    </source>
</evidence>
<keyword evidence="10" id="KW-1185">Reference proteome</keyword>
<sequence>MTLLIDIPTESGGVVSAPVSEEDAVQIRAFRASDEQAVAPRNASSVMLVRDAPRAASGKEVFMIRRASTMAFVPGAAVFPGGSAREDDYEREIPWIGPSPEEWAQRLGIESASLARSLVVTAARELFEEASVLLAGDEGSLVSFDPTDAGWQADRARLEAHEVSLLDILNARGLALRADLLAPISRWVTPLYCPRRYDTFFFAALLPAGQDALALTTEAAVSGWVEPDEIVRRADAGKARLVPATAYNLNGLARAVDARSFAQGRAHIDRLMMEPRDDGRGGFVNECVLP</sequence>
<keyword evidence="3" id="KW-0479">Metal-binding</keyword>
<dbReference type="PROSITE" id="PS51462">
    <property type="entry name" value="NUDIX"/>
    <property type="match status" value="1"/>
</dbReference>
<proteinExistence type="predicted"/>
<dbReference type="Proteomes" id="UP000269591">
    <property type="component" value="Unassembled WGS sequence"/>
</dbReference>
<evidence type="ECO:0000256" key="5">
    <source>
        <dbReference type="ARBA" id="ARBA00022842"/>
    </source>
</evidence>
<dbReference type="PANTHER" id="PTHR12318">
    <property type="entry name" value="TESTOSTERONE-REGULATED PROTEIN RP2"/>
    <property type="match status" value="1"/>
</dbReference>
<evidence type="ECO:0000256" key="2">
    <source>
        <dbReference type="ARBA" id="ARBA00001946"/>
    </source>
</evidence>
<evidence type="ECO:0000313" key="10">
    <source>
        <dbReference type="Proteomes" id="UP000269591"/>
    </source>
</evidence>
<reference evidence="8" key="3">
    <citation type="journal article" date="2021" name="PeerJ">
        <title>Extensive microbial diversity within the chicken gut microbiome revealed by metagenomics and culture.</title>
        <authorList>
            <person name="Gilroy R."/>
            <person name="Ravi A."/>
            <person name="Getino M."/>
            <person name="Pursley I."/>
            <person name="Horton D.L."/>
            <person name="Alikhan N.F."/>
            <person name="Baker D."/>
            <person name="Gharbi K."/>
            <person name="Hall N."/>
            <person name="Watson M."/>
            <person name="Adriaenssens E.M."/>
            <person name="Foster-Nyarko E."/>
            <person name="Jarju S."/>
            <person name="Secka A."/>
            <person name="Antonio M."/>
            <person name="Oren A."/>
            <person name="Chaudhuri R.R."/>
            <person name="La Ragione R."/>
            <person name="Hildebrand F."/>
            <person name="Pallen M.J."/>
        </authorList>
    </citation>
    <scope>NUCLEOTIDE SEQUENCE</scope>
    <source>
        <strain evidence="8">ChiGjej6B6-11269</strain>
    </source>
</reference>
<evidence type="ECO:0000256" key="4">
    <source>
        <dbReference type="ARBA" id="ARBA00022801"/>
    </source>
</evidence>
<protein>
    <submittedName>
        <fullName evidence="9">NUDIX hydrolase</fullName>
    </submittedName>
</protein>
<dbReference type="GO" id="GO:0016818">
    <property type="term" value="F:hydrolase activity, acting on acid anhydrides, in phosphorus-containing anhydrides"/>
    <property type="evidence" value="ECO:0007669"/>
    <property type="project" value="InterPro"/>
</dbReference>
<accession>A0A3N0AX25</accession>
<evidence type="ECO:0000256" key="3">
    <source>
        <dbReference type="ARBA" id="ARBA00022723"/>
    </source>
</evidence>
<organism evidence="9 10">
    <name type="scientific">Slackia equolifaciens</name>
    <dbReference type="NCBI Taxonomy" id="498718"/>
    <lineage>
        <taxon>Bacteria</taxon>
        <taxon>Bacillati</taxon>
        <taxon>Actinomycetota</taxon>
        <taxon>Coriobacteriia</taxon>
        <taxon>Eggerthellales</taxon>
        <taxon>Eggerthellaceae</taxon>
        <taxon>Slackia</taxon>
    </lineage>
</organism>
<keyword evidence="5" id="KW-0460">Magnesium</keyword>
<reference evidence="10" key="1">
    <citation type="submission" date="2018-05" db="EMBL/GenBank/DDBJ databases">
        <title>Genome Sequencing of selected type strains of the family Eggerthellaceae.</title>
        <authorList>
            <person name="Danylec N."/>
            <person name="Stoll D.A."/>
            <person name="Doetsch A."/>
            <person name="Huch M."/>
        </authorList>
    </citation>
    <scope>NUCLEOTIDE SEQUENCE [LARGE SCALE GENOMIC DNA]</scope>
    <source>
        <strain evidence="10">DSM 24851</strain>
    </source>
</reference>
<dbReference type="GO" id="GO:0046872">
    <property type="term" value="F:metal ion binding"/>
    <property type="evidence" value="ECO:0007669"/>
    <property type="project" value="UniProtKB-KW"/>
</dbReference>
<evidence type="ECO:0000256" key="1">
    <source>
        <dbReference type="ARBA" id="ARBA00001936"/>
    </source>
</evidence>
<dbReference type="InterPro" id="IPR039121">
    <property type="entry name" value="NUDT19"/>
</dbReference>
<feature type="domain" description="Nudix hydrolase" evidence="7">
    <location>
        <begin position="39"/>
        <end position="247"/>
    </location>
</feature>
<reference evidence="9" key="2">
    <citation type="journal article" date="2019" name="Microbiol. Resour. Announc.">
        <title>Draft Genome Sequences of Type Strains of Gordonibacter faecihominis, Paraeggerthella hongkongensis, Parvibacter caecicola,Slackia equolifaciens, Slackia faecicanis, and Slackia isoflavoniconvertens.</title>
        <authorList>
            <person name="Danylec N."/>
            <person name="Stoll D.A."/>
            <person name="Dotsch A."/>
            <person name="Huch M."/>
        </authorList>
    </citation>
    <scope>NUCLEOTIDE SEQUENCE</scope>
    <source>
        <strain evidence="9">DSM 24851</strain>
    </source>
</reference>
<keyword evidence="4 9" id="KW-0378">Hydrolase</keyword>
<evidence type="ECO:0000313" key="9">
    <source>
        <dbReference type="EMBL" id="RNL39415.1"/>
    </source>
</evidence>
<dbReference type="InterPro" id="IPR000086">
    <property type="entry name" value="NUDIX_hydrolase_dom"/>
</dbReference>
<comment type="cofactor">
    <cofactor evidence="2">
        <name>Mg(2+)</name>
        <dbReference type="ChEBI" id="CHEBI:18420"/>
    </cofactor>
</comment>
<gene>
    <name evidence="9" type="ORF">DMP06_07270</name>
    <name evidence="8" type="ORF">K8U77_04830</name>
</gene>
<dbReference type="Gene3D" id="3.90.79.10">
    <property type="entry name" value="Nucleoside Triphosphate Pyrophosphohydrolase"/>
    <property type="match status" value="1"/>
</dbReference>
<dbReference type="EMBL" id="DYWI01000087">
    <property type="protein sequence ID" value="HJF65427.1"/>
    <property type="molecule type" value="Genomic_DNA"/>
</dbReference>
<dbReference type="Proteomes" id="UP000786989">
    <property type="component" value="Unassembled WGS sequence"/>
</dbReference>
<dbReference type="InterPro" id="IPR015797">
    <property type="entry name" value="NUDIX_hydrolase-like_dom_sf"/>
</dbReference>
<reference evidence="8" key="4">
    <citation type="submission" date="2021-09" db="EMBL/GenBank/DDBJ databases">
        <authorList>
            <person name="Gilroy R."/>
        </authorList>
    </citation>
    <scope>NUCLEOTIDE SEQUENCE</scope>
    <source>
        <strain evidence="8">ChiGjej6B6-11269</strain>
    </source>
</reference>
<dbReference type="AlphaFoldDB" id="A0A3N0AX25"/>
<dbReference type="CDD" id="cd18870">
    <property type="entry name" value="NUDIX_AcylCoAdiphos_Nudt19"/>
    <property type="match status" value="1"/>
</dbReference>
<keyword evidence="6" id="KW-0464">Manganese</keyword>
<evidence type="ECO:0000256" key="6">
    <source>
        <dbReference type="ARBA" id="ARBA00023211"/>
    </source>
</evidence>
<evidence type="ECO:0000259" key="7">
    <source>
        <dbReference type="PROSITE" id="PS51462"/>
    </source>
</evidence>
<dbReference type="RefSeq" id="WP_123209076.1">
    <property type="nucleotide sequence ID" value="NZ_JBHTHO010000007.1"/>
</dbReference>
<comment type="caution">
    <text evidence="9">The sequence shown here is derived from an EMBL/GenBank/DDBJ whole genome shotgun (WGS) entry which is preliminary data.</text>
</comment>
<dbReference type="SUPFAM" id="SSF55811">
    <property type="entry name" value="Nudix"/>
    <property type="match status" value="1"/>
</dbReference>